<proteinExistence type="predicted"/>
<dbReference type="EMBL" id="CP003924">
    <property type="protein sequence ID" value="AGS34397.1"/>
    <property type="molecule type" value="Genomic_DNA"/>
</dbReference>
<accession>S5STL3</accession>
<evidence type="ECO:0000313" key="2">
    <source>
        <dbReference type="EMBL" id="AGS34397.1"/>
    </source>
</evidence>
<gene>
    <name evidence="2" type="ORF">B841_04600</name>
</gene>
<dbReference type="PATRIC" id="fig|1224163.3.peg.922"/>
<name>S5STL3_9CORY</name>
<feature type="compositionally biased region" description="Basic residues" evidence="1">
    <location>
        <begin position="1"/>
        <end position="10"/>
    </location>
</feature>
<dbReference type="KEGG" id="cmd:B841_04600"/>
<keyword evidence="3" id="KW-1185">Reference proteome</keyword>
<reference evidence="2 3" key="1">
    <citation type="submission" date="2012-11" db="EMBL/GenBank/DDBJ databases">
        <title>The complete genome sequence of Corynebacterium maris Coryn-1 (=DSM 45190).</title>
        <authorList>
            <person name="Schaffert L."/>
            <person name="Albersmeier A."/>
            <person name="Kalinowski J."/>
            <person name="Ruckert C."/>
        </authorList>
    </citation>
    <scope>NUCLEOTIDE SEQUENCE [LARGE SCALE GENOMIC DNA]</scope>
    <source>
        <strain evidence="3">Coryn-1</strain>
    </source>
</reference>
<feature type="region of interest" description="Disordered" evidence="1">
    <location>
        <begin position="1"/>
        <end position="26"/>
    </location>
</feature>
<dbReference type="RefSeq" id="WP_020934330.1">
    <property type="nucleotide sequence ID" value="NC_021915.1"/>
</dbReference>
<dbReference type="AlphaFoldDB" id="S5STL3"/>
<organism evidence="2 3">
    <name type="scientific">Corynebacterium maris DSM 45190</name>
    <dbReference type="NCBI Taxonomy" id="1224163"/>
    <lineage>
        <taxon>Bacteria</taxon>
        <taxon>Bacillati</taxon>
        <taxon>Actinomycetota</taxon>
        <taxon>Actinomycetes</taxon>
        <taxon>Mycobacteriales</taxon>
        <taxon>Corynebacteriaceae</taxon>
        <taxon>Corynebacterium</taxon>
    </lineage>
</organism>
<dbReference type="STRING" id="1224163.B841_04600"/>
<dbReference type="HOGENOM" id="CLU_047808_0_0_11"/>
<dbReference type="OrthoDB" id="4392217at2"/>
<evidence type="ECO:0000256" key="1">
    <source>
        <dbReference type="SAM" id="MobiDB-lite"/>
    </source>
</evidence>
<dbReference type="Proteomes" id="UP000015388">
    <property type="component" value="Chromosome"/>
</dbReference>
<evidence type="ECO:0000313" key="3">
    <source>
        <dbReference type="Proteomes" id="UP000015388"/>
    </source>
</evidence>
<sequence length="321" mass="35306">MTFWRRRRGPRGSDPDPGFPHLNRRDADQLRQEVRDALRDHGAAVRFDGDQAVIRHPRRGTMTVSLAGLSRDVAYSQHPKAARHLSSAYVNDVFADPDVAELTDAELYAGLRLRLVPAEGAGGGVQQVTDAAALGPFTHDTVATLVVDAPHAVQTVPLERLRALDDLESLERAATANTRDELSRAPVDVRLHSGAEQHPGARFWSVEADDAPVSSAALLLSDALAWWLPKLDVSEGLLVAVPTRHSLLVRPITSGEDLIEGMTSIAASALEKALDSRHPLSPLLHVFHEGEIETISAWEEQERHLRIIPTERLIWLMRETP</sequence>
<protein>
    <submittedName>
        <fullName evidence="2">Uncharacterized protein</fullName>
    </submittedName>
</protein>
<dbReference type="eggNOG" id="ENOG5030ICK">
    <property type="taxonomic scope" value="Bacteria"/>
</dbReference>